<dbReference type="CDD" id="cd02883">
    <property type="entry name" value="NUDIX_Hydrolase"/>
    <property type="match status" value="1"/>
</dbReference>
<evidence type="ECO:0000256" key="2">
    <source>
        <dbReference type="ARBA" id="ARBA00022801"/>
    </source>
</evidence>
<dbReference type="InterPro" id="IPR020476">
    <property type="entry name" value="Nudix_hydrolase"/>
</dbReference>
<dbReference type="Pfam" id="PF00293">
    <property type="entry name" value="NUDIX"/>
    <property type="match status" value="1"/>
</dbReference>
<dbReference type="EMBL" id="MWPH01000001">
    <property type="protein sequence ID" value="OVE86055.1"/>
    <property type="molecule type" value="Genomic_DNA"/>
</dbReference>
<dbReference type="Gene3D" id="3.90.79.10">
    <property type="entry name" value="Nucleoside Triphosphate Pyrophosphohydrolase"/>
    <property type="match status" value="1"/>
</dbReference>
<proteinExistence type="predicted"/>
<keyword evidence="5" id="KW-1185">Reference proteome</keyword>
<dbReference type="PRINTS" id="PR00502">
    <property type="entry name" value="NUDIXFAMILY"/>
</dbReference>
<comment type="caution">
    <text evidence="4">The sequence shown here is derived from an EMBL/GenBank/DDBJ whole genome shotgun (WGS) entry which is preliminary data.</text>
</comment>
<evidence type="ECO:0000313" key="4">
    <source>
        <dbReference type="EMBL" id="OVE86055.1"/>
    </source>
</evidence>
<dbReference type="PANTHER" id="PTHR43046:SF14">
    <property type="entry name" value="MUTT_NUDIX FAMILY PROTEIN"/>
    <property type="match status" value="1"/>
</dbReference>
<dbReference type="Proteomes" id="UP000196084">
    <property type="component" value="Unassembled WGS sequence"/>
</dbReference>
<evidence type="ECO:0000259" key="3">
    <source>
        <dbReference type="PROSITE" id="PS51462"/>
    </source>
</evidence>
<dbReference type="InterPro" id="IPR015797">
    <property type="entry name" value="NUDIX_hydrolase-like_dom_sf"/>
</dbReference>
<sequence>MDPPLALDAPRETQTIRVPPADIQAYRDWALEGTGLTAAARVTDSAGRIALVKNSWSNGWIVPGGAVEPGEDLAAAAKREVREETGLEAAIHDCILVINQTYISRADPATQVSTQFVVFDAAATGTISDPAQLGVEAGEIRAAQWFRTLPDNLHDDELFRPYLRE</sequence>
<gene>
    <name evidence="4" type="ORF">B2G88_04460</name>
</gene>
<name>A0A202ECV9_9EURY</name>
<dbReference type="GO" id="GO:0016787">
    <property type="term" value="F:hydrolase activity"/>
    <property type="evidence" value="ECO:0007669"/>
    <property type="project" value="UniProtKB-KW"/>
</dbReference>
<dbReference type="InterPro" id="IPR000086">
    <property type="entry name" value="NUDIX_hydrolase_dom"/>
</dbReference>
<dbReference type="RefSeq" id="WP_087714083.1">
    <property type="nucleotide sequence ID" value="NZ_MWPH01000001.1"/>
</dbReference>
<accession>A0A202ECV9</accession>
<dbReference type="OrthoDB" id="40462at2157"/>
<dbReference type="SUPFAM" id="SSF55811">
    <property type="entry name" value="Nudix"/>
    <property type="match status" value="1"/>
</dbReference>
<dbReference type="PANTHER" id="PTHR43046">
    <property type="entry name" value="GDP-MANNOSE MANNOSYL HYDROLASE"/>
    <property type="match status" value="1"/>
</dbReference>
<evidence type="ECO:0000313" key="5">
    <source>
        <dbReference type="Proteomes" id="UP000196084"/>
    </source>
</evidence>
<dbReference type="PROSITE" id="PS51462">
    <property type="entry name" value="NUDIX"/>
    <property type="match status" value="1"/>
</dbReference>
<dbReference type="AlphaFoldDB" id="A0A202ECV9"/>
<keyword evidence="2 4" id="KW-0378">Hydrolase</keyword>
<reference evidence="4 5" key="1">
    <citation type="submission" date="2017-02" db="EMBL/GenBank/DDBJ databases">
        <title>Natronthermophilus aegyptiacus gen. nov.,sp. nov., an aerobic, extremely halophilic alkalithermophilic archaeon isolated from the athalassohaline Wadi An Natrun, Egypt.</title>
        <authorList>
            <person name="Zhao B."/>
        </authorList>
    </citation>
    <scope>NUCLEOTIDE SEQUENCE [LARGE SCALE GENOMIC DNA]</scope>
    <source>
        <strain evidence="4 5">CGMCC 1.3597</strain>
    </source>
</reference>
<comment type="cofactor">
    <cofactor evidence="1">
        <name>Mg(2+)</name>
        <dbReference type="ChEBI" id="CHEBI:18420"/>
    </cofactor>
</comment>
<feature type="domain" description="Nudix hydrolase" evidence="3">
    <location>
        <begin position="33"/>
        <end position="165"/>
    </location>
</feature>
<dbReference type="PROSITE" id="PS00893">
    <property type="entry name" value="NUDIX_BOX"/>
    <property type="match status" value="1"/>
</dbReference>
<protein>
    <submittedName>
        <fullName evidence="4">NUDIX hydrolase</fullName>
    </submittedName>
</protein>
<organism evidence="4 5">
    <name type="scientific">Natronolimnobius baerhuensis</name>
    <dbReference type="NCBI Taxonomy" id="253108"/>
    <lineage>
        <taxon>Archaea</taxon>
        <taxon>Methanobacteriati</taxon>
        <taxon>Methanobacteriota</taxon>
        <taxon>Stenosarchaea group</taxon>
        <taxon>Halobacteria</taxon>
        <taxon>Halobacteriales</taxon>
        <taxon>Natrialbaceae</taxon>
        <taxon>Natronolimnobius</taxon>
    </lineage>
</organism>
<evidence type="ECO:0000256" key="1">
    <source>
        <dbReference type="ARBA" id="ARBA00001946"/>
    </source>
</evidence>
<dbReference type="InterPro" id="IPR020084">
    <property type="entry name" value="NUDIX_hydrolase_CS"/>
</dbReference>